<evidence type="ECO:0000259" key="4">
    <source>
        <dbReference type="Pfam" id="PF21231"/>
    </source>
</evidence>
<keyword evidence="6" id="KW-1185">Reference proteome</keyword>
<dbReference type="PANTHER" id="PTHR36453:SF1">
    <property type="entry name" value="RIGHT HANDED BETA HELIX DOMAIN-CONTAINING PROTEIN"/>
    <property type="match status" value="1"/>
</dbReference>
<feature type="signal peptide" evidence="1">
    <location>
        <begin position="1"/>
        <end position="22"/>
    </location>
</feature>
<dbReference type="InterPro" id="IPR026444">
    <property type="entry name" value="Secre_tail"/>
</dbReference>
<dbReference type="InterPro" id="IPR012334">
    <property type="entry name" value="Pectin_lyas_fold"/>
</dbReference>
<sequence length="1137" mass="127405">MMHIIKIHTLLIILLTPVFVSAQNVFVSTSGSNNNNGSHSAPYATVTKAISTHADTIFLLPGTYYENVLINNITRTKTNPLVITAAEKGTVLFEGVERFSYNWSETTPGSGIYVSDAPKDMWQLFVDGRMMINARWPNADHPFEDFDNSNWWDRHESWCKAVKEESGFEKQADGTKIGWLTEDGHQNMASTGIDFNGKVAVLNVNSMESYAGLIYDHTPGTNAFKYQLLQKVLDGLNDKEVGVVHKNRGHAYFFFENGLDLLDAPGEWYYNKDEKKIYVIPHDGTHPMHLEVAGKTQSYAFEVNNSEYVYIKGLNFFATTVAFTEIKFSKVEDCNFNYASYSKRILDDIDEIAHTKMVIETKPNKDNPELNPNTGNLFINNEVAYTDGMAFHMTRGIRDTIYNNYFHHIDISGTRGGSIGVDYRGGYYTAFIRNTFEKGGGSAATKSANFPYNALNRLSQWGYIQDDGVAFQVANGGQIGSISTQNWIHNSVKAGLRFDGPEDTDPWIKGVMVQGSFVRNVVWNNPLGYMVKGDDHRVYNNVAFNNSATGAKILASTQHDNGNTHTISRNNLMEDWSGERSGDQFTDPVPGIVDHNWLANPTENNIFKVLRDPYNLDFRPKSDLVIDQGIDIPAETFATTNAQIPDFTSEFKIGDAPDIGAYEAGADNYWIAGRMQPLASTPIPPNGTETAQVDADLMWLPAYKSTNNKVYLGTSESNLELVATQSNNIYEPGDLDPSQTYYWRVDCLTDNGWQTGHTWSFRPNGQAYIECGMPTSKSYTFPTPNGSEDYNSVPWKTGDEFLGEIHLLSDQLIIMQDAVANGTNVWNSNGMTAKAEIKIRDYPFVSFEYLTPKRSSDFTWSTQVVGAGNAKSARGASKVTLTPASTEYKNALINLTPMLDNWDSKYGASKEWIYLETLHFTLNADGDWMYARDGDFWLDNFKVGFAAIKDKVGKPNITGHKAMNIEKNTMHVITYNDLNIEVPYDGNNYPWPMCEDAPLDWRITIHPGDNYSYSEEVVTPHHNFEGQLYVSVSIEADGYESNQYTVIINVGDVDNSIFDNLETGNNYVFPNPVREIMFINSPQTIKTIYLYSVTGVVAMVKNAPTGQINVSDLSTGIYQVIGENKDGTRWIERISIL</sequence>
<dbReference type="InterPro" id="IPR011459">
    <property type="entry name" value="DUF1565"/>
</dbReference>
<dbReference type="Proteomes" id="UP000605676">
    <property type="component" value="Unassembled WGS sequence"/>
</dbReference>
<dbReference type="InterPro" id="IPR011050">
    <property type="entry name" value="Pectin_lyase_fold/virulence"/>
</dbReference>
<dbReference type="Pfam" id="PF18962">
    <property type="entry name" value="Por_Secre_tail"/>
    <property type="match status" value="1"/>
</dbReference>
<feature type="domain" description="Secretion system C-terminal sorting" evidence="3">
    <location>
        <begin position="1068"/>
        <end position="1133"/>
    </location>
</feature>
<feature type="chain" id="PRO_5046033398" evidence="1">
    <location>
        <begin position="23"/>
        <end position="1137"/>
    </location>
</feature>
<comment type="caution">
    <text evidence="5">The sequence shown here is derived from an EMBL/GenBank/DDBJ whole genome shotgun (WGS) entry which is preliminary data.</text>
</comment>
<keyword evidence="1" id="KW-0732">Signal</keyword>
<evidence type="ECO:0000313" key="6">
    <source>
        <dbReference type="Proteomes" id="UP000605676"/>
    </source>
</evidence>
<dbReference type="InterPro" id="IPR048482">
    <property type="entry name" value="GH141_ins"/>
</dbReference>
<evidence type="ECO:0000259" key="2">
    <source>
        <dbReference type="Pfam" id="PF07602"/>
    </source>
</evidence>
<gene>
    <name evidence="5" type="ORF">JIV24_19375</name>
</gene>
<feature type="domain" description="GH141-like insertion" evidence="4">
    <location>
        <begin position="243"/>
        <end position="281"/>
    </location>
</feature>
<name>A0ABS1HPQ2_9BACT</name>
<accession>A0ABS1HPQ2</accession>
<evidence type="ECO:0000259" key="3">
    <source>
        <dbReference type="Pfam" id="PF18962"/>
    </source>
</evidence>
<dbReference type="Pfam" id="PF21231">
    <property type="entry name" value="GH141_M"/>
    <property type="match status" value="1"/>
</dbReference>
<dbReference type="SUPFAM" id="SSF51126">
    <property type="entry name" value="Pectin lyase-like"/>
    <property type="match status" value="1"/>
</dbReference>
<dbReference type="RefSeq" id="WP_200466736.1">
    <property type="nucleotide sequence ID" value="NZ_JAENRR010000073.1"/>
</dbReference>
<dbReference type="PANTHER" id="PTHR36453">
    <property type="entry name" value="SECRETED PROTEIN-RELATED"/>
    <property type="match status" value="1"/>
</dbReference>
<dbReference type="EMBL" id="JAENRR010000073">
    <property type="protein sequence ID" value="MBK3519517.1"/>
    <property type="molecule type" value="Genomic_DNA"/>
</dbReference>
<evidence type="ECO:0000313" key="5">
    <source>
        <dbReference type="EMBL" id="MBK3519517.1"/>
    </source>
</evidence>
<dbReference type="Pfam" id="PF07602">
    <property type="entry name" value="DUF1565"/>
    <property type="match status" value="1"/>
</dbReference>
<reference evidence="5 6" key="1">
    <citation type="submission" date="2021-01" db="EMBL/GenBank/DDBJ databases">
        <title>Carboxyliciviraga sp.nov., isolated from coastal sediments.</title>
        <authorList>
            <person name="Lu D."/>
            <person name="Zhang T."/>
        </authorList>
    </citation>
    <scope>NUCLEOTIDE SEQUENCE [LARGE SCALE GENOMIC DNA]</scope>
    <source>
        <strain evidence="5 6">N1Y132</strain>
    </source>
</reference>
<evidence type="ECO:0000256" key="1">
    <source>
        <dbReference type="SAM" id="SignalP"/>
    </source>
</evidence>
<proteinExistence type="predicted"/>
<protein>
    <submittedName>
        <fullName evidence="5">T9SS type A sorting domain-containing protein</fullName>
    </submittedName>
</protein>
<dbReference type="Gene3D" id="2.160.20.10">
    <property type="entry name" value="Single-stranded right-handed beta-helix, Pectin lyase-like"/>
    <property type="match status" value="2"/>
</dbReference>
<organism evidence="5 6">
    <name type="scientific">Carboxylicivirga marina</name>
    <dbReference type="NCBI Taxonomy" id="2800988"/>
    <lineage>
        <taxon>Bacteria</taxon>
        <taxon>Pseudomonadati</taxon>
        <taxon>Bacteroidota</taxon>
        <taxon>Bacteroidia</taxon>
        <taxon>Marinilabiliales</taxon>
        <taxon>Marinilabiliaceae</taxon>
        <taxon>Carboxylicivirga</taxon>
    </lineage>
</organism>
<feature type="domain" description="DUF1565" evidence="2">
    <location>
        <begin position="30"/>
        <end position="68"/>
    </location>
</feature>
<dbReference type="NCBIfam" id="TIGR04183">
    <property type="entry name" value="Por_Secre_tail"/>
    <property type="match status" value="1"/>
</dbReference>